<evidence type="ECO:0000313" key="2">
    <source>
        <dbReference type="EMBL" id="RFA14153.1"/>
    </source>
</evidence>
<proteinExistence type="predicted"/>
<dbReference type="InterPro" id="IPR009097">
    <property type="entry name" value="Cyclic_Pdiesterase"/>
</dbReference>
<reference evidence="2 3" key="1">
    <citation type="submission" date="2017-04" db="EMBL/GenBank/DDBJ databases">
        <title>Comparative genome analysis of Subtercola boreus.</title>
        <authorList>
            <person name="Cho Y.-J."/>
            <person name="Cho A."/>
            <person name="Kim O.-S."/>
            <person name="Lee J.-I."/>
        </authorList>
    </citation>
    <scope>NUCLEOTIDE SEQUENCE [LARGE SCALE GENOMIC DNA]</scope>
    <source>
        <strain evidence="2 3">P27479</strain>
    </source>
</reference>
<evidence type="ECO:0000256" key="1">
    <source>
        <dbReference type="SAM" id="MobiDB-lite"/>
    </source>
</evidence>
<feature type="region of interest" description="Disordered" evidence="1">
    <location>
        <begin position="67"/>
        <end position="91"/>
    </location>
</feature>
<dbReference type="EMBL" id="NBXB01000029">
    <property type="protein sequence ID" value="RFA14153.1"/>
    <property type="molecule type" value="Genomic_DNA"/>
</dbReference>
<dbReference type="Proteomes" id="UP000256541">
    <property type="component" value="Unassembled WGS sequence"/>
</dbReference>
<dbReference type="Gene3D" id="3.90.1140.10">
    <property type="entry name" value="Cyclic phosphodiesterase"/>
    <property type="match status" value="1"/>
</dbReference>
<dbReference type="AlphaFoldDB" id="A0A3E0VXV4"/>
<gene>
    <name evidence="2" type="ORF">B7R22_11145</name>
</gene>
<accession>A0A3E0VXV4</accession>
<protein>
    <recommendedName>
        <fullName evidence="4">2'-5' RNA ligase</fullName>
    </recommendedName>
</protein>
<organism evidence="2 3">
    <name type="scientific">Subtercola boreus</name>
    <dbReference type="NCBI Taxonomy" id="120213"/>
    <lineage>
        <taxon>Bacteria</taxon>
        <taxon>Bacillati</taxon>
        <taxon>Actinomycetota</taxon>
        <taxon>Actinomycetes</taxon>
        <taxon>Micrococcales</taxon>
        <taxon>Microbacteriaceae</taxon>
        <taxon>Subtercola</taxon>
    </lineage>
</organism>
<evidence type="ECO:0000313" key="3">
    <source>
        <dbReference type="Proteomes" id="UP000256541"/>
    </source>
</evidence>
<sequence>MMSFELLLDPVTDARVRAEWQALLGAGLPSHARHTGTSNAPHITLLAARAVDATLLPKARAAAAVPGLASPHATSPHATSPQATPPQALAGVDHGPLPLAFTGFAVFGQPPSGLVLARLVVASPQLLDLHATVHRRAQGATDLSTFTHPGSWVPHVTLASRLTPAQLAEALTVLAAEERPSHSLSVMTSIPAFAGPLRQWNGDTKTVTVLPPGE</sequence>
<evidence type="ECO:0008006" key="4">
    <source>
        <dbReference type="Google" id="ProtNLM"/>
    </source>
</evidence>
<name>A0A3E0VXV4_9MICO</name>
<dbReference type="RefSeq" id="WP_116411808.1">
    <property type="nucleotide sequence ID" value="NZ_NBXB01000029.1"/>
</dbReference>
<dbReference type="SUPFAM" id="SSF55144">
    <property type="entry name" value="LigT-like"/>
    <property type="match status" value="1"/>
</dbReference>
<dbReference type="OrthoDB" id="3397424at2"/>
<comment type="caution">
    <text evidence="2">The sequence shown here is derived from an EMBL/GenBank/DDBJ whole genome shotgun (WGS) entry which is preliminary data.</text>
</comment>
<dbReference type="Pfam" id="PF13563">
    <property type="entry name" value="2_5_RNA_ligase2"/>
    <property type="match status" value="1"/>
</dbReference>